<evidence type="ECO:0000259" key="2">
    <source>
        <dbReference type="PROSITE" id="PS50234"/>
    </source>
</evidence>
<feature type="chain" id="PRO_5008788472" description="VWFA domain-containing protein" evidence="1">
    <location>
        <begin position="28"/>
        <end position="134"/>
    </location>
</feature>
<sequence length="134" mass="15091">MPFSLTRFLSSLACIVDLVFVFDGSISLSSIGRVDWNNMLEFMARVVDLLNPGPNGARIGFIQYGSDVTNEFFLNTYERKVDITNRIRGLTQMGGRTNTERALVALRREQFVYSRGDRSDVRNVAIVMTDGQSN</sequence>
<dbReference type="Gene3D" id="3.40.50.410">
    <property type="entry name" value="von Willebrand factor, type A domain"/>
    <property type="match status" value="1"/>
</dbReference>
<gene>
    <name evidence="3" type="ORF">CAPTEDRAFT_119197</name>
</gene>
<proteinExistence type="predicted"/>
<feature type="non-terminal residue" evidence="3">
    <location>
        <position position="134"/>
    </location>
</feature>
<keyword evidence="1" id="KW-0732">Signal</keyword>
<dbReference type="EnsemblMetazoa" id="CapteT119197">
    <property type="protein sequence ID" value="CapteP119197"/>
    <property type="gene ID" value="CapteG119197"/>
</dbReference>
<protein>
    <recommendedName>
        <fullName evidence="2">VWFA domain-containing protein</fullName>
    </recommendedName>
</protein>
<dbReference type="Proteomes" id="UP000014760">
    <property type="component" value="Unassembled WGS sequence"/>
</dbReference>
<organism evidence="3">
    <name type="scientific">Capitella teleta</name>
    <name type="common">Polychaete worm</name>
    <dbReference type="NCBI Taxonomy" id="283909"/>
    <lineage>
        <taxon>Eukaryota</taxon>
        <taxon>Metazoa</taxon>
        <taxon>Spiralia</taxon>
        <taxon>Lophotrochozoa</taxon>
        <taxon>Annelida</taxon>
        <taxon>Polychaeta</taxon>
        <taxon>Sedentaria</taxon>
        <taxon>Scolecida</taxon>
        <taxon>Capitellidae</taxon>
        <taxon>Capitella</taxon>
    </lineage>
</organism>
<dbReference type="EMBL" id="KB296906">
    <property type="protein sequence ID" value="ELU11158.1"/>
    <property type="molecule type" value="Genomic_DNA"/>
</dbReference>
<keyword evidence="5" id="KW-1185">Reference proteome</keyword>
<feature type="domain" description="VWFA" evidence="2">
    <location>
        <begin position="17"/>
        <end position="134"/>
    </location>
</feature>
<dbReference type="PANTHER" id="PTHR24020">
    <property type="entry name" value="COLLAGEN ALPHA"/>
    <property type="match status" value="1"/>
</dbReference>
<dbReference type="OrthoDB" id="6132182at2759"/>
<evidence type="ECO:0000256" key="1">
    <source>
        <dbReference type="SAM" id="SignalP"/>
    </source>
</evidence>
<feature type="signal peptide" evidence="1">
    <location>
        <begin position="1"/>
        <end position="27"/>
    </location>
</feature>
<evidence type="ECO:0000313" key="4">
    <source>
        <dbReference type="EnsemblMetazoa" id="CapteP119197"/>
    </source>
</evidence>
<dbReference type="PROSITE" id="PS50234">
    <property type="entry name" value="VWFA"/>
    <property type="match status" value="1"/>
</dbReference>
<evidence type="ECO:0000313" key="3">
    <source>
        <dbReference type="EMBL" id="ELU11158.1"/>
    </source>
</evidence>
<dbReference type="InterPro" id="IPR002035">
    <property type="entry name" value="VWF_A"/>
</dbReference>
<accession>R7UX49</accession>
<dbReference type="OMA" id="DTACKSA"/>
<dbReference type="PRINTS" id="PR00453">
    <property type="entry name" value="VWFADOMAIN"/>
</dbReference>
<dbReference type="InterPro" id="IPR036465">
    <property type="entry name" value="vWFA_dom_sf"/>
</dbReference>
<dbReference type="SUPFAM" id="SSF53300">
    <property type="entry name" value="vWA-like"/>
    <property type="match status" value="1"/>
</dbReference>
<reference evidence="5" key="1">
    <citation type="submission" date="2012-12" db="EMBL/GenBank/DDBJ databases">
        <authorList>
            <person name="Hellsten U."/>
            <person name="Grimwood J."/>
            <person name="Chapman J.A."/>
            <person name="Shapiro H."/>
            <person name="Aerts A."/>
            <person name="Otillar R.P."/>
            <person name="Terry A.Y."/>
            <person name="Boore J.L."/>
            <person name="Simakov O."/>
            <person name="Marletaz F."/>
            <person name="Cho S.-J."/>
            <person name="Edsinger-Gonzales E."/>
            <person name="Havlak P."/>
            <person name="Kuo D.-H."/>
            <person name="Larsson T."/>
            <person name="Lv J."/>
            <person name="Arendt D."/>
            <person name="Savage R."/>
            <person name="Osoegawa K."/>
            <person name="de Jong P."/>
            <person name="Lindberg D.R."/>
            <person name="Seaver E.C."/>
            <person name="Weisblat D.A."/>
            <person name="Putnam N.H."/>
            <person name="Grigoriev I.V."/>
            <person name="Rokhsar D.S."/>
        </authorList>
    </citation>
    <scope>NUCLEOTIDE SEQUENCE</scope>
    <source>
        <strain evidence="5">I ESC-2004</strain>
    </source>
</reference>
<dbReference type="STRING" id="283909.R7UX49"/>
<dbReference type="EMBL" id="AMQN01005824">
    <property type="status" value="NOT_ANNOTATED_CDS"/>
    <property type="molecule type" value="Genomic_DNA"/>
</dbReference>
<name>R7UX49_CAPTE</name>
<reference evidence="4" key="3">
    <citation type="submission" date="2015-06" db="UniProtKB">
        <authorList>
            <consortium name="EnsemblMetazoa"/>
        </authorList>
    </citation>
    <scope>IDENTIFICATION</scope>
</reference>
<dbReference type="HOGENOM" id="CLU_008905_5_0_1"/>
<dbReference type="AlphaFoldDB" id="R7UX49"/>
<reference evidence="3 5" key="2">
    <citation type="journal article" date="2013" name="Nature">
        <title>Insights into bilaterian evolution from three spiralian genomes.</title>
        <authorList>
            <person name="Simakov O."/>
            <person name="Marletaz F."/>
            <person name="Cho S.J."/>
            <person name="Edsinger-Gonzales E."/>
            <person name="Havlak P."/>
            <person name="Hellsten U."/>
            <person name="Kuo D.H."/>
            <person name="Larsson T."/>
            <person name="Lv J."/>
            <person name="Arendt D."/>
            <person name="Savage R."/>
            <person name="Osoegawa K."/>
            <person name="de Jong P."/>
            <person name="Grimwood J."/>
            <person name="Chapman J.A."/>
            <person name="Shapiro H."/>
            <person name="Aerts A."/>
            <person name="Otillar R.P."/>
            <person name="Terry A.Y."/>
            <person name="Boore J.L."/>
            <person name="Grigoriev I.V."/>
            <person name="Lindberg D.R."/>
            <person name="Seaver E.C."/>
            <person name="Weisblat D.A."/>
            <person name="Putnam N.H."/>
            <person name="Rokhsar D.S."/>
        </authorList>
    </citation>
    <scope>NUCLEOTIDE SEQUENCE</scope>
    <source>
        <strain evidence="3 5">I ESC-2004</strain>
    </source>
</reference>
<dbReference type="InterPro" id="IPR050525">
    <property type="entry name" value="ECM_Assembly_Org"/>
</dbReference>
<dbReference type="PANTHER" id="PTHR24020:SF84">
    <property type="entry name" value="VWFA DOMAIN-CONTAINING PROTEIN"/>
    <property type="match status" value="1"/>
</dbReference>
<dbReference type="Pfam" id="PF00092">
    <property type="entry name" value="VWA"/>
    <property type="match status" value="1"/>
</dbReference>
<evidence type="ECO:0000313" key="5">
    <source>
        <dbReference type="Proteomes" id="UP000014760"/>
    </source>
</evidence>